<reference evidence="2" key="1">
    <citation type="journal article" date="2020" name="Fungal Divers.">
        <title>Resolving the Mortierellaceae phylogeny through synthesis of multi-gene phylogenetics and phylogenomics.</title>
        <authorList>
            <person name="Vandepol N."/>
            <person name="Liber J."/>
            <person name="Desiro A."/>
            <person name="Na H."/>
            <person name="Kennedy M."/>
            <person name="Barry K."/>
            <person name="Grigoriev I.V."/>
            <person name="Miller A.N."/>
            <person name="O'Donnell K."/>
            <person name="Stajich J.E."/>
            <person name="Bonito G."/>
        </authorList>
    </citation>
    <scope>NUCLEOTIDE SEQUENCE</scope>
    <source>
        <strain evidence="2">NRRL 6426</strain>
    </source>
</reference>
<dbReference type="AlphaFoldDB" id="A0A9P5RZZ4"/>
<sequence>MRQPTLTSALFGLRIWVAFMALVNLVIFFVYYGYLMPKDDKGLLQLRAIDAKIRHAKFIDRTTDADFVDPFACTGSDCHVFQSYMIFPVVTGFFALVEVLVTLIRDPVLPAAKEFKDVEDNAILMTK</sequence>
<evidence type="ECO:0000313" key="2">
    <source>
        <dbReference type="EMBL" id="KAF9149373.1"/>
    </source>
</evidence>
<feature type="transmembrane region" description="Helical" evidence="1">
    <location>
        <begin position="12"/>
        <end position="34"/>
    </location>
</feature>
<accession>A0A9P5RZZ4</accession>
<keyword evidence="1" id="KW-1133">Transmembrane helix</keyword>
<keyword evidence="1" id="KW-0812">Transmembrane</keyword>
<protein>
    <submittedName>
        <fullName evidence="2">Uncharacterized protein</fullName>
    </submittedName>
</protein>
<evidence type="ECO:0000256" key="1">
    <source>
        <dbReference type="SAM" id="Phobius"/>
    </source>
</evidence>
<evidence type="ECO:0000313" key="3">
    <source>
        <dbReference type="Proteomes" id="UP000748756"/>
    </source>
</evidence>
<name>A0A9P5RZZ4_9FUNG</name>
<comment type="caution">
    <text evidence="2">The sequence shown here is derived from an EMBL/GenBank/DDBJ whole genome shotgun (WGS) entry which is preliminary data.</text>
</comment>
<gene>
    <name evidence="2" type="ORF">BG015_008826</name>
</gene>
<keyword evidence="1" id="KW-0472">Membrane</keyword>
<dbReference type="EMBL" id="JAAAUQ010000537">
    <property type="protein sequence ID" value="KAF9149373.1"/>
    <property type="molecule type" value="Genomic_DNA"/>
</dbReference>
<dbReference type="OrthoDB" id="2344092at2759"/>
<feature type="transmembrane region" description="Helical" evidence="1">
    <location>
        <begin position="84"/>
        <end position="104"/>
    </location>
</feature>
<proteinExistence type="predicted"/>
<dbReference type="Proteomes" id="UP000748756">
    <property type="component" value="Unassembled WGS sequence"/>
</dbReference>
<keyword evidence="3" id="KW-1185">Reference proteome</keyword>
<organism evidence="2 3">
    <name type="scientific">Linnemannia schmuckeri</name>
    <dbReference type="NCBI Taxonomy" id="64567"/>
    <lineage>
        <taxon>Eukaryota</taxon>
        <taxon>Fungi</taxon>
        <taxon>Fungi incertae sedis</taxon>
        <taxon>Mucoromycota</taxon>
        <taxon>Mortierellomycotina</taxon>
        <taxon>Mortierellomycetes</taxon>
        <taxon>Mortierellales</taxon>
        <taxon>Mortierellaceae</taxon>
        <taxon>Linnemannia</taxon>
    </lineage>
</organism>